<gene>
    <name evidence="1" type="ORF">KJI95_17025</name>
</gene>
<evidence type="ECO:0000313" key="2">
    <source>
        <dbReference type="Proteomes" id="UP001195903"/>
    </source>
</evidence>
<accession>A0ABS5V8Z7</accession>
<dbReference type="EMBL" id="JAHEPS010000009">
    <property type="protein sequence ID" value="MBT1446201.1"/>
    <property type="molecule type" value="Genomic_DNA"/>
</dbReference>
<reference evidence="1 2" key="1">
    <citation type="submission" date="2021-05" db="EMBL/GenBank/DDBJ databases">
        <title>Shewanella sp. JM162201.</title>
        <authorList>
            <person name="Xu S."/>
            <person name="Li A."/>
        </authorList>
    </citation>
    <scope>NUCLEOTIDE SEQUENCE [LARGE SCALE GENOMIC DNA]</scope>
    <source>
        <strain evidence="1 2">JM162201</strain>
    </source>
</reference>
<evidence type="ECO:0000313" key="1">
    <source>
        <dbReference type="EMBL" id="MBT1446201.1"/>
    </source>
</evidence>
<keyword evidence="2" id="KW-1185">Reference proteome</keyword>
<organism evidence="1 2">
    <name type="scientific">Shewanella jiangmenensis</name>
    <dbReference type="NCBI Taxonomy" id="2837387"/>
    <lineage>
        <taxon>Bacteria</taxon>
        <taxon>Pseudomonadati</taxon>
        <taxon>Pseudomonadota</taxon>
        <taxon>Gammaproteobacteria</taxon>
        <taxon>Alteromonadales</taxon>
        <taxon>Shewanellaceae</taxon>
        <taxon>Shewanella</taxon>
    </lineage>
</organism>
<dbReference type="RefSeq" id="WP_214508403.1">
    <property type="nucleotide sequence ID" value="NZ_JAHEPS010000009.1"/>
</dbReference>
<comment type="caution">
    <text evidence="1">The sequence shown here is derived from an EMBL/GenBank/DDBJ whole genome shotgun (WGS) entry which is preliminary data.</text>
</comment>
<sequence>STLLKLAFARFNHLHATFRLAPRAVSVDAHYREPELLRKGFLKENFGFRRVRLFCELNE</sequence>
<proteinExistence type="predicted"/>
<dbReference type="Proteomes" id="UP001195903">
    <property type="component" value="Unassembled WGS sequence"/>
</dbReference>
<name>A0ABS5V8Z7_9GAMM</name>
<feature type="non-terminal residue" evidence="1">
    <location>
        <position position="1"/>
    </location>
</feature>
<protein>
    <submittedName>
        <fullName evidence="1">Uncharacterized protein</fullName>
    </submittedName>
</protein>